<evidence type="ECO:0000313" key="2">
    <source>
        <dbReference type="Proteomes" id="UP000028500"/>
    </source>
</evidence>
<dbReference type="EMBL" id="CBSY010000148">
    <property type="protein sequence ID" value="CDH19765.1"/>
    <property type="molecule type" value="Genomic_DNA"/>
</dbReference>
<name>A0A077P5K5_XENBV</name>
<reference evidence="1" key="1">
    <citation type="submission" date="2013-07" db="EMBL/GenBank/DDBJ databases">
        <title>Sub-species coevolution in mutualistic symbiosis.</title>
        <authorList>
            <person name="Murfin K."/>
            <person name="Klassen J."/>
            <person name="Lee M."/>
            <person name="Forst S."/>
            <person name="Stock P."/>
            <person name="Goodrich-Blair H."/>
        </authorList>
    </citation>
    <scope>NUCLEOTIDE SEQUENCE [LARGE SCALE GENOMIC DNA]</scope>
    <source>
        <strain evidence="1">Kraussei Quebec</strain>
    </source>
</reference>
<dbReference type="OrthoDB" id="2079904at2"/>
<comment type="caution">
    <text evidence="1">The sequence shown here is derived from an EMBL/GenBank/DDBJ whole genome shotgun (WGS) entry which is preliminary data.</text>
</comment>
<evidence type="ECO:0000313" key="1">
    <source>
        <dbReference type="EMBL" id="CDH19765.1"/>
    </source>
</evidence>
<proteinExistence type="predicted"/>
<accession>A0A077P5K5</accession>
<organism evidence="1 2">
    <name type="scientific">Xenorhabdus bovienii str. kraussei Quebec</name>
    <dbReference type="NCBI Taxonomy" id="1398203"/>
    <lineage>
        <taxon>Bacteria</taxon>
        <taxon>Pseudomonadati</taxon>
        <taxon>Pseudomonadota</taxon>
        <taxon>Gammaproteobacteria</taxon>
        <taxon>Enterobacterales</taxon>
        <taxon>Morganellaceae</taxon>
        <taxon>Xenorhabdus</taxon>
    </lineage>
</organism>
<keyword evidence="2" id="KW-1185">Reference proteome</keyword>
<dbReference type="HOGENOM" id="CLU_1874652_0_0_6"/>
<dbReference type="AlphaFoldDB" id="A0A077P5K5"/>
<protein>
    <submittedName>
        <fullName evidence="1">Uncharacterized protein</fullName>
    </submittedName>
</protein>
<gene>
    <name evidence="1" type="ORF">XBKQ1_2310005</name>
</gene>
<dbReference type="Proteomes" id="UP000028500">
    <property type="component" value="Unassembled WGS sequence"/>
</dbReference>
<dbReference type="RefSeq" id="WP_038248387.1">
    <property type="nucleotide sequence ID" value="NZ_CAWLZI010000216.1"/>
</dbReference>
<sequence length="136" mass="15589">MLFVVKNSDVSLGERYGKGFFYLNDFNMYDSYSNTEDLFNMGSDQFKKMHDYAPSYYFLLSWTLTKNSIQAVTCATTVSDSIKELANQANDALVDYLYPRITKTEYPNIVYIDNVLDTTAATLALAINWTVLSYKK</sequence>